<dbReference type="InterPro" id="IPR029058">
    <property type="entry name" value="AB_hydrolase_fold"/>
</dbReference>
<dbReference type="VEuPathDB" id="FungiDB:A1O9_11900"/>
<dbReference type="HOGENOM" id="CLU_000288_125_13_1"/>
<evidence type="ECO:0000313" key="3">
    <source>
        <dbReference type="Proteomes" id="UP000027920"/>
    </source>
</evidence>
<keyword evidence="3" id="KW-1185">Reference proteome</keyword>
<reference evidence="2 3" key="1">
    <citation type="submission" date="2013-03" db="EMBL/GenBank/DDBJ databases">
        <title>The Genome Sequence of Exophiala aquamarina CBS 119918.</title>
        <authorList>
            <consortium name="The Broad Institute Genomics Platform"/>
            <person name="Cuomo C."/>
            <person name="de Hoog S."/>
            <person name="Gorbushina A."/>
            <person name="Walker B."/>
            <person name="Young S.K."/>
            <person name="Zeng Q."/>
            <person name="Gargeya S."/>
            <person name="Fitzgerald M."/>
            <person name="Haas B."/>
            <person name="Abouelleil A."/>
            <person name="Allen A.W."/>
            <person name="Alvarado L."/>
            <person name="Arachchi H.M."/>
            <person name="Berlin A.M."/>
            <person name="Chapman S.B."/>
            <person name="Gainer-Dewar J."/>
            <person name="Goldberg J."/>
            <person name="Griggs A."/>
            <person name="Gujja S."/>
            <person name="Hansen M."/>
            <person name="Howarth C."/>
            <person name="Imamovic A."/>
            <person name="Ireland A."/>
            <person name="Larimer J."/>
            <person name="McCowan C."/>
            <person name="Murphy C."/>
            <person name="Pearson M."/>
            <person name="Poon T.W."/>
            <person name="Priest M."/>
            <person name="Roberts A."/>
            <person name="Saif S."/>
            <person name="Shea T."/>
            <person name="Sisk P."/>
            <person name="Sykes S."/>
            <person name="Wortman J."/>
            <person name="Nusbaum C."/>
            <person name="Birren B."/>
        </authorList>
    </citation>
    <scope>NUCLEOTIDE SEQUENCE [LARGE SCALE GENOMIC DNA]</scope>
    <source>
        <strain evidence="2 3">CBS 119918</strain>
    </source>
</reference>
<dbReference type="PANTHER" id="PTHR46082">
    <property type="entry name" value="ATP/GTP-BINDING PROTEIN-RELATED"/>
    <property type="match status" value="1"/>
</dbReference>
<dbReference type="SUPFAM" id="SSF48452">
    <property type="entry name" value="TPR-like"/>
    <property type="match status" value="2"/>
</dbReference>
<gene>
    <name evidence="2" type="ORF">A1O9_11900</name>
</gene>
<dbReference type="PANTHER" id="PTHR46082:SF6">
    <property type="entry name" value="AAA+ ATPASE DOMAIN-CONTAINING PROTEIN-RELATED"/>
    <property type="match status" value="1"/>
</dbReference>
<dbReference type="SUPFAM" id="SSF52540">
    <property type="entry name" value="P-loop containing nucleoside triphosphate hydrolases"/>
    <property type="match status" value="1"/>
</dbReference>
<dbReference type="SUPFAM" id="SSF53474">
    <property type="entry name" value="alpha/beta-Hydrolases"/>
    <property type="match status" value="1"/>
</dbReference>
<proteinExistence type="predicted"/>
<dbReference type="Gene3D" id="3.40.50.1820">
    <property type="entry name" value="alpha/beta hydrolase"/>
    <property type="match status" value="1"/>
</dbReference>
<dbReference type="OrthoDB" id="4121305at2759"/>
<dbReference type="GeneID" id="25286796"/>
<sequence length="1126" mass="127192">MVRDPRLPSHRPLLYQFGPRADPTKATTEHNFLRILVNPDNANIDIVAIHGLNPVNKKFHAEATWTAENKKVWLYDFLPTRLPNARIFLFGYNSNVALETSAAGVNEQAVNLLDRFDAQRKQVLPQRPIIFIAHSLGGIVVKRALVEAKLNDKYSSIRRATFGLVFFATPHRGGNHAKLGDIAAKIARSVLWNPRNSFMDNLKYNSLFSEHLQDEFRHQYEDYQILSFYETRPMGSMGLIVDRHSATLGLSGQRETTIALDGDHRSICKFSEPNSAYQQVEDDLASLVEEALQSPSLLEERLLIPTAHAPTCKFFVPYQKNPSFVGRGKVIEHLVELLSPHPGWQRRAALYGLGGIGYAHWCRETQPKISIFWVHASNLERFHQSFMDLAEELKIPEAASPKTDILVLVRNWLRTKRDSGNWLMIVDNADDYEMFFKPPKVQGKRSFSGRLADYIPDCAHGAVLLTTRDKKVGIGMVKKMNSLIHVKRMRDLEAVDLVRKILEDENEYKTEDITKLANKLEHIPLALTQAAAFIWENTSAITTYLRLYEQSRINAMELLDHSSASTAAEDEARNAVTTTWMMSFTRIKAQNPLAANILSLLAFLDRHCIPDELIRRQDTSLSDMDFETACGLLKRFSLIEESPLIINGKMHSTFSLHRMVQLVTQKWLQFYEQAAVWAQQALVAVSIVFPPGETEEWKSCEIYLPHVEVVLESQAQFDRGSVLASKAALLHNAGTYFRVKGYHGRAEETASEAVAVRKALLGAEHPDTLASHTSLSRILLEQGRVEEAMTLQLEAVASSELSIEEDNPNLLRAMAHLGSLNGIQGRYEEAERLQARVLEVSRRTQGLDHPDTLLTMRDLAVTYGHLARYDEAESLNKQVLERRKQTLGEDHPETLISLLDLAATYGRQDPYEKAKMAEEIEIGVIEARKRVLGDEHPATIQAMEQLCGTYKWQERHKDAAKLQEQINAIDRRGGHKTDKLSGTALLAMSHDITTYQLPLLVRRVRRMSRDGCIVVGSTDKGFEEKPKIRAMKSWADLSYVVDAPTTVEKVETPATNMVEGHHHAQSVSASSLLLSPANVPTCENPRRSRSPVPGFRSRWKSWQGTLDSESVESPEKSRKKGWSLRR</sequence>
<feature type="compositionally biased region" description="Basic residues" evidence="1">
    <location>
        <begin position="1117"/>
        <end position="1126"/>
    </location>
</feature>
<evidence type="ECO:0000313" key="2">
    <source>
        <dbReference type="EMBL" id="KEF51911.1"/>
    </source>
</evidence>
<dbReference type="STRING" id="1182545.A0A072NWC6"/>
<dbReference type="RefSeq" id="XP_013254501.1">
    <property type="nucleotide sequence ID" value="XM_013399047.1"/>
</dbReference>
<dbReference type="Pfam" id="PF13424">
    <property type="entry name" value="TPR_12"/>
    <property type="match status" value="2"/>
</dbReference>
<dbReference type="InterPro" id="IPR027417">
    <property type="entry name" value="P-loop_NTPase"/>
</dbReference>
<dbReference type="Gene3D" id="3.40.50.300">
    <property type="entry name" value="P-loop containing nucleotide triphosphate hydrolases"/>
    <property type="match status" value="1"/>
</dbReference>
<dbReference type="InterPro" id="IPR011990">
    <property type="entry name" value="TPR-like_helical_dom_sf"/>
</dbReference>
<evidence type="ECO:0000256" key="1">
    <source>
        <dbReference type="SAM" id="MobiDB-lite"/>
    </source>
</evidence>
<comment type="caution">
    <text evidence="2">The sequence shown here is derived from an EMBL/GenBank/DDBJ whole genome shotgun (WGS) entry which is preliminary data.</text>
</comment>
<dbReference type="AlphaFoldDB" id="A0A072NWC6"/>
<accession>A0A072NWC6</accession>
<dbReference type="InterPro" id="IPR053137">
    <property type="entry name" value="NLR-like"/>
</dbReference>
<protein>
    <recommendedName>
        <fullName evidence="4">DUF676 domain-containing protein</fullName>
    </recommendedName>
</protein>
<dbReference type="EMBL" id="AMGV01000020">
    <property type="protein sequence ID" value="KEF51911.1"/>
    <property type="molecule type" value="Genomic_DNA"/>
</dbReference>
<evidence type="ECO:0008006" key="4">
    <source>
        <dbReference type="Google" id="ProtNLM"/>
    </source>
</evidence>
<name>A0A072NWC6_9EURO</name>
<organism evidence="2 3">
    <name type="scientific">Exophiala aquamarina CBS 119918</name>
    <dbReference type="NCBI Taxonomy" id="1182545"/>
    <lineage>
        <taxon>Eukaryota</taxon>
        <taxon>Fungi</taxon>
        <taxon>Dikarya</taxon>
        <taxon>Ascomycota</taxon>
        <taxon>Pezizomycotina</taxon>
        <taxon>Eurotiomycetes</taxon>
        <taxon>Chaetothyriomycetidae</taxon>
        <taxon>Chaetothyriales</taxon>
        <taxon>Herpotrichiellaceae</taxon>
        <taxon>Exophiala</taxon>
    </lineage>
</organism>
<dbReference type="Gene3D" id="1.25.40.10">
    <property type="entry name" value="Tetratricopeptide repeat domain"/>
    <property type="match status" value="2"/>
</dbReference>
<dbReference type="Proteomes" id="UP000027920">
    <property type="component" value="Unassembled WGS sequence"/>
</dbReference>
<feature type="region of interest" description="Disordered" evidence="1">
    <location>
        <begin position="1078"/>
        <end position="1126"/>
    </location>
</feature>